<feature type="transmembrane region" description="Helical" evidence="1">
    <location>
        <begin position="270"/>
        <end position="291"/>
    </location>
</feature>
<protein>
    <recommendedName>
        <fullName evidence="4">DUF385 domain-containing protein</fullName>
    </recommendedName>
</protein>
<dbReference type="AlphaFoldDB" id="A0A516NLN7"/>
<dbReference type="InterPro" id="IPR012349">
    <property type="entry name" value="Split_barrel_FMN-bd"/>
</dbReference>
<evidence type="ECO:0000313" key="3">
    <source>
        <dbReference type="Proteomes" id="UP000317039"/>
    </source>
</evidence>
<keyword evidence="1" id="KW-1133">Transmembrane helix</keyword>
<feature type="transmembrane region" description="Helical" evidence="1">
    <location>
        <begin position="207"/>
        <end position="228"/>
    </location>
</feature>
<gene>
    <name evidence="2" type="ORF">FOH10_14860</name>
</gene>
<evidence type="ECO:0000313" key="2">
    <source>
        <dbReference type="EMBL" id="QDP79805.1"/>
    </source>
</evidence>
<accession>A0A516NLN7</accession>
<reference evidence="2 3" key="1">
    <citation type="submission" date="2019-07" db="EMBL/GenBank/DDBJ databases">
        <title>Complete Genome Sequence and Methylome Analysis of Nocardia otitidis-caviarum NEB252.</title>
        <authorList>
            <person name="Fomenkov A."/>
            <person name="Anton B.P."/>
            <person name="Vincze T."/>
            <person name="Roberts R.J."/>
        </authorList>
    </citation>
    <scope>NUCLEOTIDE SEQUENCE [LARGE SCALE GENOMIC DNA]</scope>
    <source>
        <strain evidence="2 3">NEB252</strain>
    </source>
</reference>
<dbReference type="EMBL" id="CP041695">
    <property type="protein sequence ID" value="QDP79805.1"/>
    <property type="molecule type" value="Genomic_DNA"/>
</dbReference>
<sequence>MTTKYETSGVGSSAVLMALRFPVGLGHTVAELRYLGRRSGRRIALPVSYARSGDTVIVRVGNAAAKTWWRNFRTPHSVSIRIDGDWLAGIGRLVAPGTIEHEEVEAVYLHEHPRQRTTAIDPYLVIELARTQPNHTSRWRQWFTTVTAGEFLGFVAPAVAGALLLDAAPAVVVAGLLLAAVVEGAVLGSFQSLVLRKWLRDFATGRWVRATVVGAVVAWTIGAVPVLYGDRITDWPPAVQAPVIAVGALVMVFAIGVAQWFVLRERTERAALWIWANAVGWIAGLAAFALITTPLWQPGQPTALIVGIGLLGGLAMAAAMAAVTGAFLVRMLDTRNLVSPH</sequence>
<dbReference type="GeneID" id="80333661"/>
<evidence type="ECO:0008006" key="4">
    <source>
        <dbReference type="Google" id="ProtNLM"/>
    </source>
</evidence>
<name>A0A516NLN7_9NOCA</name>
<keyword evidence="1" id="KW-0472">Membrane</keyword>
<dbReference type="Proteomes" id="UP000317039">
    <property type="component" value="Chromosome"/>
</dbReference>
<organism evidence="2 3">
    <name type="scientific">Nocardia otitidiscaviarum</name>
    <dbReference type="NCBI Taxonomy" id="1823"/>
    <lineage>
        <taxon>Bacteria</taxon>
        <taxon>Bacillati</taxon>
        <taxon>Actinomycetota</taxon>
        <taxon>Actinomycetes</taxon>
        <taxon>Mycobacteriales</taxon>
        <taxon>Nocardiaceae</taxon>
        <taxon>Nocardia</taxon>
    </lineage>
</organism>
<feature type="transmembrane region" description="Helical" evidence="1">
    <location>
        <begin position="142"/>
        <end position="165"/>
    </location>
</feature>
<proteinExistence type="predicted"/>
<feature type="transmembrane region" description="Helical" evidence="1">
    <location>
        <begin position="240"/>
        <end position="263"/>
    </location>
</feature>
<feature type="transmembrane region" description="Helical" evidence="1">
    <location>
        <begin position="303"/>
        <end position="329"/>
    </location>
</feature>
<dbReference type="KEGG" id="nod:FOH10_14860"/>
<feature type="transmembrane region" description="Helical" evidence="1">
    <location>
        <begin position="171"/>
        <end position="195"/>
    </location>
</feature>
<evidence type="ECO:0000256" key="1">
    <source>
        <dbReference type="SAM" id="Phobius"/>
    </source>
</evidence>
<keyword evidence="1" id="KW-0812">Transmembrane</keyword>
<dbReference type="RefSeq" id="WP_143981157.1">
    <property type="nucleotide sequence ID" value="NZ_CP041695.1"/>
</dbReference>
<dbReference type="Gene3D" id="2.30.110.10">
    <property type="entry name" value="Electron Transport, Fmn-binding Protein, Chain A"/>
    <property type="match status" value="1"/>
</dbReference>